<comment type="caution">
    <text evidence="1">The sequence shown here is derived from an EMBL/GenBank/DDBJ whole genome shotgun (WGS) entry which is preliminary data.</text>
</comment>
<name>A0A1F5G7T3_9BACT</name>
<evidence type="ECO:0000313" key="1">
    <source>
        <dbReference type="EMBL" id="OGD87909.1"/>
    </source>
</evidence>
<organism evidence="1 2">
    <name type="scientific">Candidatus Curtissbacteria bacterium RIFCSPHIGHO2_01_FULL_41_11</name>
    <dbReference type="NCBI Taxonomy" id="1797711"/>
    <lineage>
        <taxon>Bacteria</taxon>
        <taxon>Candidatus Curtissiibacteriota</taxon>
    </lineage>
</organism>
<dbReference type="Proteomes" id="UP000179102">
    <property type="component" value="Unassembled WGS sequence"/>
</dbReference>
<proteinExistence type="predicted"/>
<dbReference type="AlphaFoldDB" id="A0A1F5G7T3"/>
<evidence type="ECO:0000313" key="2">
    <source>
        <dbReference type="Proteomes" id="UP000179102"/>
    </source>
</evidence>
<dbReference type="STRING" id="1797711.A2870_03955"/>
<reference evidence="1 2" key="1">
    <citation type="journal article" date="2016" name="Nat. Commun.">
        <title>Thousands of microbial genomes shed light on interconnected biogeochemical processes in an aquifer system.</title>
        <authorList>
            <person name="Anantharaman K."/>
            <person name="Brown C.T."/>
            <person name="Hug L.A."/>
            <person name="Sharon I."/>
            <person name="Castelle C.J."/>
            <person name="Probst A.J."/>
            <person name="Thomas B.C."/>
            <person name="Singh A."/>
            <person name="Wilkins M.J."/>
            <person name="Karaoz U."/>
            <person name="Brodie E.L."/>
            <person name="Williams K.H."/>
            <person name="Hubbard S.S."/>
            <person name="Banfield J.F."/>
        </authorList>
    </citation>
    <scope>NUCLEOTIDE SEQUENCE [LARGE SCALE GENOMIC DNA]</scope>
</reference>
<dbReference type="EMBL" id="MFAZ01000007">
    <property type="protein sequence ID" value="OGD87909.1"/>
    <property type="molecule type" value="Genomic_DNA"/>
</dbReference>
<gene>
    <name evidence="1" type="ORF">A2870_03955</name>
</gene>
<protein>
    <submittedName>
        <fullName evidence="1">Uncharacterized protein</fullName>
    </submittedName>
</protein>
<sequence length="372" mass="41400">MPKKEKAGFLLFLLLGTAFLLLTDFFLLDQKKAYAPPDTSNLKISQITGDDKKLTAALQQLGIRKTMEILLAESAGGSNFDCHQQAHKIGRIGYHIFKAEAFRQSDASCHSGAYHGAMETFLNEQGTENLASNIDKICKDFDTSFGQFECLHGVGHGVLAYLDYDLQQTVDECKKLNGSFAQNSCFGGMFMENILTAQGLGAGTGDHTTNWVKQDDPHFPCSIFDQEDILVQCYQMQTSWMLTLSKYSFEKVAAECQNAPKSLISTCFRSYGRDAAGTVLRNPSGIIEKCSLVADTYLNECIRGAQNVIIDFWGPNLQNQATELCKMVTKDDVKNACYSNLASRLPGLFESDPKIYSICNSFEPKYRQLCEW</sequence>
<accession>A0A1F5G7T3</accession>